<evidence type="ECO:0000256" key="3">
    <source>
        <dbReference type="ARBA" id="ARBA00023163"/>
    </source>
</evidence>
<accession>A0A9W6LIG6</accession>
<name>A0A9W6LIG6_9ACTN</name>
<sequence>MSTQPTEFAPCFEVQAAGCESRVILDHITGRWGTLILLALHDGPMRFSQIRRAVEGINEKALAQSLKHFERDGIVDRLAPEDGYPSRVEYRLTETGAGLEQRLRDLVVHLYEEMPKVLDSHAAFDARRAS</sequence>
<proteinExistence type="predicted"/>
<dbReference type="InterPro" id="IPR036390">
    <property type="entry name" value="WH_DNA-bd_sf"/>
</dbReference>
<feature type="domain" description="HTH hxlR-type" evidence="4">
    <location>
        <begin position="19"/>
        <end position="118"/>
    </location>
</feature>
<protein>
    <submittedName>
        <fullName evidence="5">HxlR family transcriptional regulator</fullName>
    </submittedName>
</protein>
<organism evidence="5 6">
    <name type="scientific">Glycomyces algeriensis</name>
    <dbReference type="NCBI Taxonomy" id="256037"/>
    <lineage>
        <taxon>Bacteria</taxon>
        <taxon>Bacillati</taxon>
        <taxon>Actinomycetota</taxon>
        <taxon>Actinomycetes</taxon>
        <taxon>Glycomycetales</taxon>
        <taxon>Glycomycetaceae</taxon>
        <taxon>Glycomyces</taxon>
    </lineage>
</organism>
<evidence type="ECO:0000256" key="1">
    <source>
        <dbReference type="ARBA" id="ARBA00023015"/>
    </source>
</evidence>
<dbReference type="InterPro" id="IPR036388">
    <property type="entry name" value="WH-like_DNA-bd_sf"/>
</dbReference>
<dbReference type="PROSITE" id="PS51118">
    <property type="entry name" value="HTH_HXLR"/>
    <property type="match status" value="1"/>
</dbReference>
<keyword evidence="6" id="KW-1185">Reference proteome</keyword>
<dbReference type="AlphaFoldDB" id="A0A9W6LIG6"/>
<evidence type="ECO:0000313" key="6">
    <source>
        <dbReference type="Proteomes" id="UP001144313"/>
    </source>
</evidence>
<dbReference type="PANTHER" id="PTHR33204:SF37">
    <property type="entry name" value="HTH-TYPE TRANSCRIPTIONAL REGULATOR YODB"/>
    <property type="match status" value="1"/>
</dbReference>
<dbReference type="Pfam" id="PF01638">
    <property type="entry name" value="HxlR"/>
    <property type="match status" value="1"/>
</dbReference>
<evidence type="ECO:0000259" key="4">
    <source>
        <dbReference type="PROSITE" id="PS51118"/>
    </source>
</evidence>
<dbReference type="Gene3D" id="1.10.10.10">
    <property type="entry name" value="Winged helix-like DNA-binding domain superfamily/Winged helix DNA-binding domain"/>
    <property type="match status" value="1"/>
</dbReference>
<dbReference type="SUPFAM" id="SSF46785">
    <property type="entry name" value="Winged helix' DNA-binding domain"/>
    <property type="match status" value="1"/>
</dbReference>
<evidence type="ECO:0000256" key="2">
    <source>
        <dbReference type="ARBA" id="ARBA00023125"/>
    </source>
</evidence>
<comment type="caution">
    <text evidence="5">The sequence shown here is derived from an EMBL/GenBank/DDBJ whole genome shotgun (WGS) entry which is preliminary data.</text>
</comment>
<dbReference type="RefSeq" id="WP_270117900.1">
    <property type="nucleotide sequence ID" value="NZ_BAAAOL010000001.1"/>
</dbReference>
<dbReference type="Proteomes" id="UP001144313">
    <property type="component" value="Unassembled WGS sequence"/>
</dbReference>
<keyword evidence="1" id="KW-0805">Transcription regulation</keyword>
<keyword evidence="2" id="KW-0238">DNA-binding</keyword>
<dbReference type="EMBL" id="BSDT01000001">
    <property type="protein sequence ID" value="GLI44593.1"/>
    <property type="molecule type" value="Genomic_DNA"/>
</dbReference>
<dbReference type="GO" id="GO:0003677">
    <property type="term" value="F:DNA binding"/>
    <property type="evidence" value="ECO:0007669"/>
    <property type="project" value="UniProtKB-KW"/>
</dbReference>
<dbReference type="PANTHER" id="PTHR33204">
    <property type="entry name" value="TRANSCRIPTIONAL REGULATOR, MARR FAMILY"/>
    <property type="match status" value="1"/>
</dbReference>
<dbReference type="InterPro" id="IPR002577">
    <property type="entry name" value="HTH_HxlR"/>
</dbReference>
<reference evidence="5" key="1">
    <citation type="submission" date="2022-12" db="EMBL/GenBank/DDBJ databases">
        <title>Reference genome sequencing for broad-spectrum identification of bacterial and archaeal isolates by mass spectrometry.</title>
        <authorList>
            <person name="Sekiguchi Y."/>
            <person name="Tourlousse D.M."/>
        </authorList>
    </citation>
    <scope>NUCLEOTIDE SEQUENCE</scope>
    <source>
        <strain evidence="5">LLR39Z86</strain>
    </source>
</reference>
<keyword evidence="3" id="KW-0804">Transcription</keyword>
<evidence type="ECO:0000313" key="5">
    <source>
        <dbReference type="EMBL" id="GLI44593.1"/>
    </source>
</evidence>
<gene>
    <name evidence="5" type="ORF">GALLR39Z86_44430</name>
</gene>